<name>A0A2V5IU36_9MICC</name>
<dbReference type="OrthoDB" id="3255666at2"/>
<dbReference type="AlphaFoldDB" id="A0A2V5IU36"/>
<reference evidence="1 2" key="1">
    <citation type="submission" date="2018-05" db="EMBL/GenBank/DDBJ databases">
        <title>Genetic diversity of glacier-inhabiting Cryobacterium bacteria in China and description of Cryobacterium mengkeensis sp. nov. and Arthrobacter glacialis sp. nov.</title>
        <authorList>
            <person name="Liu Q."/>
            <person name="Xin Y.-H."/>
        </authorList>
    </citation>
    <scope>NUCLEOTIDE SEQUENCE [LARGE SCALE GENOMIC DNA]</scope>
    <source>
        <strain evidence="1 2">B7</strain>
    </source>
</reference>
<gene>
    <name evidence="1" type="ORF">CVS30_07870</name>
</gene>
<evidence type="ECO:0000313" key="2">
    <source>
        <dbReference type="Proteomes" id="UP000247980"/>
    </source>
</evidence>
<dbReference type="EMBL" id="QJVC01000005">
    <property type="protein sequence ID" value="PYI38882.1"/>
    <property type="molecule type" value="Genomic_DNA"/>
</dbReference>
<comment type="caution">
    <text evidence="1">The sequence shown here is derived from an EMBL/GenBank/DDBJ whole genome shotgun (WGS) entry which is preliminary data.</text>
</comment>
<keyword evidence="2" id="KW-1185">Reference proteome</keyword>
<organism evidence="1 2">
    <name type="scientific">Arthrobacter psychrolactophilus</name>
    <dbReference type="NCBI Taxonomy" id="92442"/>
    <lineage>
        <taxon>Bacteria</taxon>
        <taxon>Bacillati</taxon>
        <taxon>Actinomycetota</taxon>
        <taxon>Actinomycetes</taxon>
        <taxon>Micrococcales</taxon>
        <taxon>Micrococcaceae</taxon>
        <taxon>Arthrobacter</taxon>
    </lineage>
</organism>
<proteinExistence type="predicted"/>
<accession>A0A2V5IU36</accession>
<protein>
    <submittedName>
        <fullName evidence="1">Uncharacterized protein</fullName>
    </submittedName>
</protein>
<evidence type="ECO:0000313" key="1">
    <source>
        <dbReference type="EMBL" id="PYI38882.1"/>
    </source>
</evidence>
<sequence length="130" mass="14406">MNQLPQAIEVLDAFHVVKLAPQWLTTFAGGRSKTALGHCAHRGEPLFQVRRSLQIGAEHMSGKQVARLNARLGTRIMRSPSLGSAINKSGPSITRPRREWEFVGKILASFPSCPIPEIARLGRTLKSRRQ</sequence>
<dbReference type="Proteomes" id="UP000247980">
    <property type="component" value="Unassembled WGS sequence"/>
</dbReference>